<dbReference type="OrthoDB" id="669809at2"/>
<sequence>MKIIPKLLLIVTVAVATFSSCSKSNELDFERAREEQRIQDSINRVRIERIVKEQAPAVKAFADKNLLDAKLDTATGIWFQLIQAGDEASYTYKVLNNQLVAPTITAKYKGTLLDGTIFDATEGDKSFVSPLNNVIGAWQLAFLPKTIRFNGEDYKVGGLTANGLKKGAKIKIVTPSPWAYDEQASAKIPANSPLYFEFDVVDVK</sequence>
<dbReference type="PROSITE" id="PS50059">
    <property type="entry name" value="FKBP_PPIASE"/>
    <property type="match status" value="1"/>
</dbReference>
<evidence type="ECO:0000256" key="4">
    <source>
        <dbReference type="RuleBase" id="RU003915"/>
    </source>
</evidence>
<feature type="domain" description="PPIase FKBP-type" evidence="5">
    <location>
        <begin position="101"/>
        <end position="204"/>
    </location>
</feature>
<evidence type="ECO:0000256" key="3">
    <source>
        <dbReference type="PROSITE-ProRule" id="PRU00277"/>
    </source>
</evidence>
<evidence type="ECO:0000256" key="2">
    <source>
        <dbReference type="ARBA" id="ARBA00023110"/>
    </source>
</evidence>
<dbReference type="PATRIC" id="fig|1229276.3.peg.1084"/>
<dbReference type="AlphaFoldDB" id="A0A0B8TAQ9"/>
<dbReference type="PROSITE" id="PS51257">
    <property type="entry name" value="PROKAR_LIPOPROTEIN"/>
    <property type="match status" value="1"/>
</dbReference>
<keyword evidence="7" id="KW-1185">Reference proteome</keyword>
<protein>
    <recommendedName>
        <fullName evidence="4">Peptidyl-prolyl cis-trans isomerase</fullName>
        <ecNumber evidence="4">5.2.1.8</ecNumber>
    </recommendedName>
</protein>
<gene>
    <name evidence="6" type="ORF">DI53_1050</name>
</gene>
<comment type="caution">
    <text evidence="6">The sequence shown here is derived from an EMBL/GenBank/DDBJ whole genome shotgun (WGS) entry which is preliminary data.</text>
</comment>
<dbReference type="SUPFAM" id="SSF54534">
    <property type="entry name" value="FKBP-like"/>
    <property type="match status" value="1"/>
</dbReference>
<dbReference type="eggNOG" id="COG0545">
    <property type="taxonomic scope" value="Bacteria"/>
</dbReference>
<dbReference type="Pfam" id="PF00254">
    <property type="entry name" value="FKBP_C"/>
    <property type="match status" value="1"/>
</dbReference>
<dbReference type="Proteomes" id="UP000031802">
    <property type="component" value="Unassembled WGS sequence"/>
</dbReference>
<comment type="catalytic activity">
    <reaction evidence="1 3 4">
        <text>[protein]-peptidylproline (omega=180) = [protein]-peptidylproline (omega=0)</text>
        <dbReference type="Rhea" id="RHEA:16237"/>
        <dbReference type="Rhea" id="RHEA-COMP:10747"/>
        <dbReference type="Rhea" id="RHEA-COMP:10748"/>
        <dbReference type="ChEBI" id="CHEBI:83833"/>
        <dbReference type="ChEBI" id="CHEBI:83834"/>
        <dbReference type="EC" id="5.2.1.8"/>
    </reaction>
</comment>
<reference evidence="7" key="1">
    <citation type="submission" date="2014-04" db="EMBL/GenBank/DDBJ databases">
        <title>Whole-Genome optical mapping and complete genome sequence of Sphingobacterium deserti sp. nov., a new spaces isolated from desert in the west of China.</title>
        <authorList>
            <person name="Teng C."/>
            <person name="Zhou Z."/>
            <person name="Li X."/>
            <person name="Chen M."/>
            <person name="Lin M."/>
            <person name="Wang L."/>
            <person name="Su S."/>
            <person name="Zhang C."/>
            <person name="Zhang W."/>
        </authorList>
    </citation>
    <scope>NUCLEOTIDE SEQUENCE [LARGE SCALE GENOMIC DNA]</scope>
    <source>
        <strain evidence="7">ACCC05744</strain>
    </source>
</reference>
<evidence type="ECO:0000313" key="7">
    <source>
        <dbReference type="Proteomes" id="UP000031802"/>
    </source>
</evidence>
<keyword evidence="2 3" id="KW-0697">Rotamase</keyword>
<dbReference type="GO" id="GO:0003755">
    <property type="term" value="F:peptidyl-prolyl cis-trans isomerase activity"/>
    <property type="evidence" value="ECO:0007669"/>
    <property type="project" value="UniProtKB-UniRule"/>
</dbReference>
<reference evidence="6 7" key="2">
    <citation type="journal article" date="2015" name="PLoS ONE">
        <title>Whole-Genome Optical Mapping and Finished Genome Sequence of Sphingobacterium deserti sp. nov., a New Species Isolated from the Western Desert of China.</title>
        <authorList>
            <person name="Teng C."/>
            <person name="Zhou Z."/>
            <person name="Molnar I."/>
            <person name="Li X."/>
            <person name="Tang R."/>
            <person name="Chen M."/>
            <person name="Wang L."/>
            <person name="Su S."/>
            <person name="Zhang W."/>
            <person name="Lin M."/>
        </authorList>
    </citation>
    <scope>NUCLEOTIDE SEQUENCE [LARGE SCALE GENOMIC DNA]</scope>
    <source>
        <strain evidence="7">ACCC05744</strain>
    </source>
</reference>
<proteinExistence type="inferred from homology"/>
<evidence type="ECO:0000259" key="5">
    <source>
        <dbReference type="PROSITE" id="PS50059"/>
    </source>
</evidence>
<dbReference type="STRING" id="1229276.DI53_1050"/>
<accession>A0A0B8TAQ9</accession>
<dbReference type="EMBL" id="JJMU01000015">
    <property type="protein sequence ID" value="KGE15185.1"/>
    <property type="molecule type" value="Genomic_DNA"/>
</dbReference>
<dbReference type="InterPro" id="IPR001179">
    <property type="entry name" value="PPIase_FKBP_dom"/>
</dbReference>
<dbReference type="EC" id="5.2.1.8" evidence="4"/>
<comment type="similarity">
    <text evidence="4">Belongs to the FKBP-type PPIase family.</text>
</comment>
<organism evidence="6 7">
    <name type="scientific">Sphingobacterium deserti</name>
    <dbReference type="NCBI Taxonomy" id="1229276"/>
    <lineage>
        <taxon>Bacteria</taxon>
        <taxon>Pseudomonadati</taxon>
        <taxon>Bacteroidota</taxon>
        <taxon>Sphingobacteriia</taxon>
        <taxon>Sphingobacteriales</taxon>
        <taxon>Sphingobacteriaceae</taxon>
        <taxon>Sphingobacterium</taxon>
    </lineage>
</organism>
<dbReference type="Gene3D" id="3.10.50.40">
    <property type="match status" value="1"/>
</dbReference>
<dbReference type="RefSeq" id="WP_037496234.1">
    <property type="nucleotide sequence ID" value="NZ_JJMU01000015.1"/>
</dbReference>
<name>A0A0B8TAQ9_9SPHI</name>
<evidence type="ECO:0000256" key="1">
    <source>
        <dbReference type="ARBA" id="ARBA00000971"/>
    </source>
</evidence>
<dbReference type="InterPro" id="IPR046357">
    <property type="entry name" value="PPIase_dom_sf"/>
</dbReference>
<evidence type="ECO:0000313" key="6">
    <source>
        <dbReference type="EMBL" id="KGE15185.1"/>
    </source>
</evidence>
<keyword evidence="3 4" id="KW-0413">Isomerase</keyword>